<dbReference type="RefSeq" id="WP_141582518.1">
    <property type="nucleotide sequence ID" value="NZ_SPAZ01000136.1"/>
</dbReference>
<dbReference type="AlphaFoldDB" id="A0AAE8W437"/>
<dbReference type="EMBL" id="SPAZ01000136">
    <property type="protein sequence ID" value="TQE34191.1"/>
    <property type="molecule type" value="Genomic_DNA"/>
</dbReference>
<evidence type="ECO:0000313" key="1">
    <source>
        <dbReference type="EMBL" id="TQE34191.1"/>
    </source>
</evidence>
<gene>
    <name evidence="1" type="ORF">Sipo8835_15695</name>
</gene>
<reference evidence="1 2" key="1">
    <citation type="submission" date="2019-03" db="EMBL/GenBank/DDBJ databases">
        <title>Comparative genomic analyses of the sweetpotato soil rot pathogen, Streptomyces ipomoeae.</title>
        <authorList>
            <person name="Ruschel Soares N."/>
            <person name="Badger J.H."/>
            <person name="Huguet-Tapia J.C."/>
            <person name="Clark C.A."/>
            <person name="Pettis G.S."/>
        </authorList>
    </citation>
    <scope>NUCLEOTIDE SEQUENCE [LARGE SCALE GENOMIC DNA]</scope>
    <source>
        <strain evidence="1 2">88-35</strain>
    </source>
</reference>
<proteinExistence type="predicted"/>
<sequence length="79" mass="8410">MSLLLDAAHDALNDTETFSEALTGCGEFVCGHLDLSFAPFLEAEAARLVAGLQPSKLHALACLPSWPSSTNSPWKPSRP</sequence>
<evidence type="ECO:0000313" key="2">
    <source>
        <dbReference type="Proteomes" id="UP000318720"/>
    </source>
</evidence>
<dbReference type="Proteomes" id="UP000318720">
    <property type="component" value="Unassembled WGS sequence"/>
</dbReference>
<name>A0AAE8W437_9ACTN</name>
<protein>
    <submittedName>
        <fullName evidence="1">Uncharacterized protein</fullName>
    </submittedName>
</protein>
<organism evidence="1 2">
    <name type="scientific">Streptomyces ipomoeae</name>
    <dbReference type="NCBI Taxonomy" id="103232"/>
    <lineage>
        <taxon>Bacteria</taxon>
        <taxon>Bacillati</taxon>
        <taxon>Actinomycetota</taxon>
        <taxon>Actinomycetes</taxon>
        <taxon>Kitasatosporales</taxon>
        <taxon>Streptomycetaceae</taxon>
        <taxon>Streptomyces</taxon>
    </lineage>
</organism>
<accession>A0AAE8W437</accession>
<comment type="caution">
    <text evidence="1">The sequence shown here is derived from an EMBL/GenBank/DDBJ whole genome shotgun (WGS) entry which is preliminary data.</text>
</comment>